<feature type="compositionally biased region" description="Acidic residues" evidence="2">
    <location>
        <begin position="516"/>
        <end position="534"/>
    </location>
</feature>
<proteinExistence type="predicted"/>
<dbReference type="EMBL" id="JAUIZM010000007">
    <property type="protein sequence ID" value="KAK1374155.1"/>
    <property type="molecule type" value="Genomic_DNA"/>
</dbReference>
<keyword evidence="4" id="KW-1185">Reference proteome</keyword>
<gene>
    <name evidence="3" type="ORF">POM88_030348</name>
</gene>
<dbReference type="PANTHER" id="PTHR35120">
    <property type="entry name" value="HISTONE ACETYLTRANSFERASE KAT6B-LIKE"/>
    <property type="match status" value="1"/>
</dbReference>
<sequence>MNNPSESENPDPDSTQHKSPQFQNPISFDPQTLEFSSIQNPKKPDPTRLIADQEEEKELSGMVLESATKLPNRRNFSKRKKAVVYKKQLAIDKKVQNLLQLGTLIPFVPSKRFDFDMHEALFKRLGLWDFVHVEFDEVIRDDLVGQFIVSYDHVKKCCFVNGFRISVNRSRFATVMKLPVKKDKGVGNVAEAVIDLEVGQVSEECVEFVHDFVWSWVVLRGSDWVTPNEIKGWMGLIRDGNLEKVDWASLIWVMVENELKQKDQLRMCYYASHLQYFIKSQRKDLFDEESEDVAGKEEMKEGEKALGEEEINEVNVEEMKKDEDLLEEAEKVDEKEVMDDRDLLRGRPQEVDEKEAKKGLHEAEVEEVEEGPHEEAVEVEGVKKDVFGSFYELGKDPDKFVMEEPNTGLTLGQQDIVQKEEIKDDTRMSGEECLEKKYDNQFYFGHDTESKHFLKPCLFGEGRSLNGKEEIKQEVGQLETKEEEHMEEGEGIQEWEHMEAEDLEELEGDEMREQLEMEDEEEEELEDEEDEELEDDIDCNIAPTYGSVERANLTGNLFQGFEPAHLPLNLQGQQLHENPSMARFASNVEKQVMMDAHKRVFDYEQDTSHPDGSKRIRTDVDWDQNTSDFRSCMDQARQYMEKAKLIYEEKGQAYNQVNANRQYLLQELQQRNNVIENLQREKNEELQKKDREIYRLERELDLLGELVNGYREALKVNRNMFFEYRQRCKLPEEPIYKDVGSGGGLVLSTTDLEKQRQQQENEDRLKRLMIEQKYKEALEGYINQFQVLFSKVQTIDVNRLTPLVNEVKLLKELYAARHKAPKIPDCVPPESTLPSA</sequence>
<dbReference type="AlphaFoldDB" id="A0AAD8HYD9"/>
<feature type="compositionally biased region" description="Basic and acidic residues" evidence="2">
    <location>
        <begin position="317"/>
        <end position="363"/>
    </location>
</feature>
<dbReference type="PANTHER" id="PTHR35120:SF2">
    <property type="entry name" value="AMINOTRANSFERASE-LIKE PLANT MOBILE DOMAIN-CONTAINING PROTEIN"/>
    <property type="match status" value="1"/>
</dbReference>
<reference evidence="3" key="1">
    <citation type="submission" date="2023-02" db="EMBL/GenBank/DDBJ databases">
        <title>Genome of toxic invasive species Heracleum sosnowskyi carries increased number of genes despite the absence of recent whole-genome duplications.</title>
        <authorList>
            <person name="Schelkunov M."/>
            <person name="Shtratnikova V."/>
            <person name="Makarenko M."/>
            <person name="Klepikova A."/>
            <person name="Omelchenko D."/>
            <person name="Novikova G."/>
            <person name="Obukhova E."/>
            <person name="Bogdanov V."/>
            <person name="Penin A."/>
            <person name="Logacheva M."/>
        </authorList>
    </citation>
    <scope>NUCLEOTIDE SEQUENCE</scope>
    <source>
        <strain evidence="3">Hsosn_3</strain>
        <tissue evidence="3">Leaf</tissue>
    </source>
</reference>
<feature type="coiled-coil region" evidence="1">
    <location>
        <begin position="661"/>
        <end position="706"/>
    </location>
</feature>
<organism evidence="3 4">
    <name type="scientific">Heracleum sosnowskyi</name>
    <dbReference type="NCBI Taxonomy" id="360622"/>
    <lineage>
        <taxon>Eukaryota</taxon>
        <taxon>Viridiplantae</taxon>
        <taxon>Streptophyta</taxon>
        <taxon>Embryophyta</taxon>
        <taxon>Tracheophyta</taxon>
        <taxon>Spermatophyta</taxon>
        <taxon>Magnoliopsida</taxon>
        <taxon>eudicotyledons</taxon>
        <taxon>Gunneridae</taxon>
        <taxon>Pentapetalae</taxon>
        <taxon>asterids</taxon>
        <taxon>campanulids</taxon>
        <taxon>Apiales</taxon>
        <taxon>Apiaceae</taxon>
        <taxon>Apioideae</taxon>
        <taxon>apioid superclade</taxon>
        <taxon>Tordylieae</taxon>
        <taxon>Tordyliinae</taxon>
        <taxon>Heracleum</taxon>
    </lineage>
</organism>
<dbReference type="Proteomes" id="UP001237642">
    <property type="component" value="Unassembled WGS sequence"/>
</dbReference>
<evidence type="ECO:0000313" key="4">
    <source>
        <dbReference type="Proteomes" id="UP001237642"/>
    </source>
</evidence>
<reference evidence="3" key="2">
    <citation type="submission" date="2023-05" db="EMBL/GenBank/DDBJ databases">
        <authorList>
            <person name="Schelkunov M.I."/>
        </authorList>
    </citation>
    <scope>NUCLEOTIDE SEQUENCE</scope>
    <source>
        <strain evidence="3">Hsosn_3</strain>
        <tissue evidence="3">Leaf</tissue>
    </source>
</reference>
<evidence type="ECO:0000256" key="2">
    <source>
        <dbReference type="SAM" id="MobiDB-lite"/>
    </source>
</evidence>
<feature type="region of interest" description="Disordered" evidence="2">
    <location>
        <begin position="1"/>
        <end position="50"/>
    </location>
</feature>
<accession>A0AAD8HYD9</accession>
<evidence type="ECO:0000313" key="3">
    <source>
        <dbReference type="EMBL" id="KAK1374155.1"/>
    </source>
</evidence>
<comment type="caution">
    <text evidence="3">The sequence shown here is derived from an EMBL/GenBank/DDBJ whole genome shotgun (WGS) entry which is preliminary data.</text>
</comment>
<feature type="compositionally biased region" description="Polar residues" evidence="2">
    <location>
        <begin position="17"/>
        <end position="40"/>
    </location>
</feature>
<feature type="region of interest" description="Disordered" evidence="2">
    <location>
        <begin position="317"/>
        <end position="376"/>
    </location>
</feature>
<protein>
    <submittedName>
        <fullName evidence="3">Uncharacterized protein</fullName>
    </submittedName>
</protein>
<evidence type="ECO:0000256" key="1">
    <source>
        <dbReference type="SAM" id="Coils"/>
    </source>
</evidence>
<name>A0AAD8HYD9_9APIA</name>
<feature type="region of interest" description="Disordered" evidence="2">
    <location>
        <begin position="513"/>
        <end position="534"/>
    </location>
</feature>
<keyword evidence="1" id="KW-0175">Coiled coil</keyword>